<accession>A0ABM4VE32</accession>
<evidence type="ECO:0000313" key="3">
    <source>
        <dbReference type="RefSeq" id="XP_071917807.1"/>
    </source>
</evidence>
<proteinExistence type="predicted"/>
<dbReference type="GeneID" id="140012964"/>
<evidence type="ECO:0000256" key="1">
    <source>
        <dbReference type="SAM" id="MobiDB-lite"/>
    </source>
</evidence>
<feature type="region of interest" description="Disordered" evidence="1">
    <location>
        <begin position="66"/>
        <end position="90"/>
    </location>
</feature>
<keyword evidence="2" id="KW-1185">Reference proteome</keyword>
<feature type="compositionally biased region" description="Basic residues" evidence="1">
    <location>
        <begin position="32"/>
        <end position="43"/>
    </location>
</feature>
<sequence length="178" mass="21112">MATFGRQKGVWVAVYVERPRSRRRMLSNSRQPQHHHHHHQHLHLHQDCNTRGYNRKAQLLEYTRQLRESARSQASSPLLHPKPVANHNHHRQPMTQMIAVQKKRRHAVTPTCMGNWKLLVPGFFRSLLMPHNKKPKNKTKRTNNRSTATKIKAIMKSFQVNRRKGFTSKMFATLRKRR</sequence>
<name>A0ABM4VE32_COFAR</name>
<organism evidence="2 3">
    <name type="scientific">Coffea arabica</name>
    <name type="common">Arabian coffee</name>
    <dbReference type="NCBI Taxonomy" id="13443"/>
    <lineage>
        <taxon>Eukaryota</taxon>
        <taxon>Viridiplantae</taxon>
        <taxon>Streptophyta</taxon>
        <taxon>Embryophyta</taxon>
        <taxon>Tracheophyta</taxon>
        <taxon>Spermatophyta</taxon>
        <taxon>Magnoliopsida</taxon>
        <taxon>eudicotyledons</taxon>
        <taxon>Gunneridae</taxon>
        <taxon>Pentapetalae</taxon>
        <taxon>asterids</taxon>
        <taxon>lamiids</taxon>
        <taxon>Gentianales</taxon>
        <taxon>Rubiaceae</taxon>
        <taxon>Ixoroideae</taxon>
        <taxon>Gardenieae complex</taxon>
        <taxon>Bertiereae - Coffeeae clade</taxon>
        <taxon>Coffeeae</taxon>
        <taxon>Coffea</taxon>
    </lineage>
</organism>
<gene>
    <name evidence="3" type="primary">LOC140012964</name>
</gene>
<feature type="region of interest" description="Disordered" evidence="1">
    <location>
        <begin position="22"/>
        <end position="47"/>
    </location>
</feature>
<dbReference type="Proteomes" id="UP001652660">
    <property type="component" value="Chromosome 8e"/>
</dbReference>
<evidence type="ECO:0000313" key="2">
    <source>
        <dbReference type="Proteomes" id="UP001652660"/>
    </source>
</evidence>
<dbReference type="RefSeq" id="XP_071917807.1">
    <property type="nucleotide sequence ID" value="XM_072061706.1"/>
</dbReference>
<protein>
    <submittedName>
        <fullName evidence="3">Uncharacterized protein isoform X1</fullName>
    </submittedName>
</protein>
<reference evidence="3" key="1">
    <citation type="submission" date="2025-08" db="UniProtKB">
        <authorList>
            <consortium name="RefSeq"/>
        </authorList>
    </citation>
    <scope>IDENTIFICATION</scope>
    <source>
        <tissue evidence="3">Leaves</tissue>
    </source>
</reference>